<name>A0ABS3QF61_9BACT</name>
<dbReference type="PANTHER" id="PTHR31778:SF2">
    <property type="entry name" value="BUD SITE SELECTION PROTEIN RAX2"/>
    <property type="match status" value="1"/>
</dbReference>
<dbReference type="SUPFAM" id="SSF63829">
    <property type="entry name" value="Calcium-dependent phosphotriesterase"/>
    <property type="match status" value="1"/>
</dbReference>
<dbReference type="InterPro" id="IPR011043">
    <property type="entry name" value="Gal_Oxase/kelch_b-propeller"/>
</dbReference>
<proteinExistence type="predicted"/>
<gene>
    <name evidence="2" type="ORF">J4E00_09860</name>
</gene>
<evidence type="ECO:0000313" key="3">
    <source>
        <dbReference type="Proteomes" id="UP000664369"/>
    </source>
</evidence>
<feature type="chain" id="PRO_5046817813" description="T9SS type A sorting domain-containing protein" evidence="1">
    <location>
        <begin position="22"/>
        <end position="860"/>
    </location>
</feature>
<comment type="caution">
    <text evidence="2">The sequence shown here is derived from an EMBL/GenBank/DDBJ whole genome shotgun (WGS) entry which is preliminary data.</text>
</comment>
<dbReference type="SUPFAM" id="SSF50965">
    <property type="entry name" value="Galactose oxidase, central domain"/>
    <property type="match status" value="1"/>
</dbReference>
<organism evidence="2 3">
    <name type="scientific">Hymenobacter negativus</name>
    <dbReference type="NCBI Taxonomy" id="2795026"/>
    <lineage>
        <taxon>Bacteria</taxon>
        <taxon>Pseudomonadati</taxon>
        <taxon>Bacteroidota</taxon>
        <taxon>Cytophagia</taxon>
        <taxon>Cytophagales</taxon>
        <taxon>Hymenobacteraceae</taxon>
        <taxon>Hymenobacter</taxon>
    </lineage>
</organism>
<dbReference type="Proteomes" id="UP000664369">
    <property type="component" value="Unassembled WGS sequence"/>
</dbReference>
<feature type="signal peptide" evidence="1">
    <location>
        <begin position="1"/>
        <end position="21"/>
    </location>
</feature>
<dbReference type="EMBL" id="JAGETZ010000004">
    <property type="protein sequence ID" value="MBO2009355.1"/>
    <property type="molecule type" value="Genomic_DNA"/>
</dbReference>
<keyword evidence="3" id="KW-1185">Reference proteome</keyword>
<evidence type="ECO:0008006" key="4">
    <source>
        <dbReference type="Google" id="ProtNLM"/>
    </source>
</evidence>
<accession>A0ABS3QF61</accession>
<reference evidence="2 3" key="1">
    <citation type="submission" date="2021-03" db="EMBL/GenBank/DDBJ databases">
        <authorList>
            <person name="Kim M.K."/>
        </authorList>
    </citation>
    <scope>NUCLEOTIDE SEQUENCE [LARGE SCALE GENOMIC DNA]</scope>
    <source>
        <strain evidence="2 3">BT442</strain>
    </source>
</reference>
<protein>
    <recommendedName>
        <fullName evidence="4">T9SS type A sorting domain-containing protein</fullName>
    </recommendedName>
</protein>
<sequence length="860" mass="85827">MTRFFLYALVLLLGLNTPALATAPPPATGRPLAEALNPDGTLRPGANGSFDARQFRMQTAPDGRPVFRPAGTTGAGDERWQDGFGVLNGTDGTVRAVVQAGAAIYIGGDFTAVGSIAARGIARWNGTAWSSLGTGTANGVNGPVYALAVAGNGDVYAGGYFSRAGGVSATNVAKWNGTAWSRMGAGMSGGATNGVLALAVTGSGDVYAGGDFRLAGGIAANYIAKWNGTAWSSLGTGADNGTNYYVKALAVAGNGDVYIGGLFSQAGSVAANRVAKWNGTAWSSMGNWFNSTVHALVVAGNGDVYAGGEFWQTGVSTVAKWNGTAWSALGSGTSNSVYALAVAGNGDVYVGGTFTQAGSVAANRVAKWNGTTWSSLGTGAANGVAGDVNGLAVAGNGDVYAGGQFPQTGGVEVNYIGKWNGSAWNALNTGTANGVDGTVLTVAVASNGDAFIGGTFARVGGIAANNVAKWNGTAWSSLGTGTANGVNGYVYALAVAGNGDVYAGGLFTQAGVASAYSVAKWNGTTWSSLGTGMSASVRALAVASNGDVYAGGQFTQADNVIAYSVAKWNGTTWSSLGTGAANGLRNATVLALVVAGNGDVYVGGTFTQAGGIAANNVAKWDGTAWSNLGTGLVTGVSNGAVYALAIAGNGDVYAGGNFSQAGSVMANSIAKWNGTAWSNLGPNTAGLGDNVLALAVASNGDVYAGGQFTQAGGAAVNYVGKWNGTAWSSLGTSTNGQVNKLAVGPTGKLYAGGIFTSTGDYSKAMVHFAIYDPNTPLGTTAAKAAPAAQLFPNPAHGTATLRLPAGAPRLPLILTDALGRTVRRYPAPAASADAELDLRGLPAGAYVVRCGEFTQRLVVE</sequence>
<keyword evidence="1" id="KW-0732">Signal</keyword>
<dbReference type="PANTHER" id="PTHR31778">
    <property type="entry name" value="BUD SITE SELECTION PROTEIN RAX2"/>
    <property type="match status" value="1"/>
</dbReference>
<dbReference type="RefSeq" id="WP_208174993.1">
    <property type="nucleotide sequence ID" value="NZ_JAGETZ010000004.1"/>
</dbReference>
<evidence type="ECO:0000313" key="2">
    <source>
        <dbReference type="EMBL" id="MBO2009355.1"/>
    </source>
</evidence>
<evidence type="ECO:0000256" key="1">
    <source>
        <dbReference type="SAM" id="SignalP"/>
    </source>
</evidence>